<evidence type="ECO:0000256" key="5">
    <source>
        <dbReference type="ARBA" id="ARBA00023136"/>
    </source>
</evidence>
<reference evidence="13 14" key="1">
    <citation type="submission" date="2022-12" db="EMBL/GenBank/DDBJ databases">
        <title>Chromosome-level genome assembly of true bugs.</title>
        <authorList>
            <person name="Ma L."/>
            <person name="Li H."/>
        </authorList>
    </citation>
    <scope>NUCLEOTIDE SEQUENCE [LARGE SCALE GENOMIC DNA]</scope>
    <source>
        <strain evidence="13">Lab_2022b</strain>
    </source>
</reference>
<dbReference type="InterPro" id="IPR002172">
    <property type="entry name" value="LDrepeatLR_classA_rpt"/>
</dbReference>
<dbReference type="PROSITE" id="PS50024">
    <property type="entry name" value="SEA"/>
    <property type="match status" value="1"/>
</dbReference>
<evidence type="ECO:0000256" key="11">
    <source>
        <dbReference type="SAM" id="Phobius"/>
    </source>
</evidence>
<dbReference type="PANTHER" id="PTHR22722:SF5">
    <property type="entry name" value="LOW-DENSITY LIPOPROTEIN RECEPTOR-RELATED PROTEIN 1B"/>
    <property type="match status" value="1"/>
</dbReference>
<dbReference type="Gene3D" id="2.10.25.10">
    <property type="entry name" value="Laminin"/>
    <property type="match status" value="1"/>
</dbReference>
<feature type="region of interest" description="Disordered" evidence="10">
    <location>
        <begin position="782"/>
        <end position="807"/>
    </location>
</feature>
<keyword evidence="3" id="KW-0677">Repeat</keyword>
<dbReference type="InterPro" id="IPR000082">
    <property type="entry name" value="SEA_dom"/>
</dbReference>
<feature type="compositionally biased region" description="Polar residues" evidence="10">
    <location>
        <begin position="717"/>
        <end position="731"/>
    </location>
</feature>
<dbReference type="SUPFAM" id="SSF57424">
    <property type="entry name" value="LDL receptor-like module"/>
    <property type="match status" value="4"/>
</dbReference>
<dbReference type="InterPro" id="IPR000742">
    <property type="entry name" value="EGF"/>
</dbReference>
<evidence type="ECO:0000313" key="14">
    <source>
        <dbReference type="Proteomes" id="UP001461498"/>
    </source>
</evidence>
<evidence type="ECO:0000259" key="12">
    <source>
        <dbReference type="PROSITE" id="PS50024"/>
    </source>
</evidence>
<feature type="disulfide bond" evidence="9">
    <location>
        <begin position="1671"/>
        <end position="1686"/>
    </location>
</feature>
<dbReference type="PRINTS" id="PR00261">
    <property type="entry name" value="LDLRECEPTOR"/>
</dbReference>
<dbReference type="Proteomes" id="UP001461498">
    <property type="component" value="Unassembled WGS sequence"/>
</dbReference>
<evidence type="ECO:0000256" key="3">
    <source>
        <dbReference type="ARBA" id="ARBA00022737"/>
    </source>
</evidence>
<feature type="compositionally biased region" description="Low complexity" evidence="10">
    <location>
        <begin position="238"/>
        <end position="253"/>
    </location>
</feature>
<comment type="subcellular location">
    <subcellularLocation>
        <location evidence="1">Membrane</location>
        <topology evidence="1">Single-pass membrane protein</topology>
    </subcellularLocation>
</comment>
<evidence type="ECO:0000256" key="4">
    <source>
        <dbReference type="ARBA" id="ARBA00022989"/>
    </source>
</evidence>
<evidence type="ECO:0000256" key="10">
    <source>
        <dbReference type="SAM" id="MobiDB-lite"/>
    </source>
</evidence>
<proteinExistence type="predicted"/>
<dbReference type="GO" id="GO:0005041">
    <property type="term" value="F:low-density lipoprotein particle receptor activity"/>
    <property type="evidence" value="ECO:0007669"/>
    <property type="project" value="TreeGrafter"/>
</dbReference>
<evidence type="ECO:0000256" key="1">
    <source>
        <dbReference type="ARBA" id="ARBA00004167"/>
    </source>
</evidence>
<evidence type="ECO:0000256" key="2">
    <source>
        <dbReference type="ARBA" id="ARBA00022692"/>
    </source>
</evidence>
<keyword evidence="2 11" id="KW-0812">Transmembrane</keyword>
<dbReference type="FunFam" id="4.10.400.10:FF:000065">
    <property type="entry name" value="Transmembrane protease serine 7"/>
    <property type="match status" value="1"/>
</dbReference>
<gene>
    <name evidence="13" type="ORF">O3M35_012994</name>
</gene>
<feature type="disulfide bond" evidence="9">
    <location>
        <begin position="1709"/>
        <end position="1724"/>
    </location>
</feature>
<evidence type="ECO:0000256" key="6">
    <source>
        <dbReference type="ARBA" id="ARBA00023157"/>
    </source>
</evidence>
<name>A0AAW1CFF3_9HEMI</name>
<feature type="compositionally biased region" description="Basic and acidic residues" evidence="10">
    <location>
        <begin position="428"/>
        <end position="441"/>
    </location>
</feature>
<dbReference type="SMART" id="SM00181">
    <property type="entry name" value="EGF"/>
    <property type="match status" value="1"/>
</dbReference>
<dbReference type="EMBL" id="JAPXFL010000055">
    <property type="protein sequence ID" value="KAK9496801.1"/>
    <property type="molecule type" value="Genomic_DNA"/>
</dbReference>
<dbReference type="GO" id="GO:0005886">
    <property type="term" value="C:plasma membrane"/>
    <property type="evidence" value="ECO:0007669"/>
    <property type="project" value="TreeGrafter"/>
</dbReference>
<dbReference type="CDD" id="cd00112">
    <property type="entry name" value="LDLa"/>
    <property type="match status" value="4"/>
</dbReference>
<feature type="region of interest" description="Disordered" evidence="10">
    <location>
        <begin position="428"/>
        <end position="614"/>
    </location>
</feature>
<dbReference type="PANTHER" id="PTHR22722">
    <property type="entry name" value="LOW-DENSITY LIPOPROTEIN RECEPTOR-RELATED PROTEIN 2-RELATED"/>
    <property type="match status" value="1"/>
</dbReference>
<keyword evidence="7" id="KW-0675">Receptor</keyword>
<dbReference type="Pfam" id="PF14670">
    <property type="entry name" value="FXa_inhibition"/>
    <property type="match status" value="1"/>
</dbReference>
<feature type="compositionally biased region" description="Basic and acidic residues" evidence="10">
    <location>
        <begin position="551"/>
        <end position="562"/>
    </location>
</feature>
<feature type="compositionally biased region" description="Polar residues" evidence="10">
    <location>
        <begin position="41"/>
        <end position="70"/>
    </location>
</feature>
<dbReference type="Pfam" id="PF01390">
    <property type="entry name" value="SEA"/>
    <property type="match status" value="1"/>
</dbReference>
<feature type="disulfide bond" evidence="9">
    <location>
        <begin position="1749"/>
        <end position="1764"/>
    </location>
</feature>
<sequence length="1806" mass="200229">MSHEVTLTDDQTQDSHNHSTTIEITGNGQVNAAFEDTETNCRTSRTGDVPNGNSSNNTMAGSETVETPTTPLAGGGGGGGGGNRELNHHMNGSAPADNSNNKVNGVGDAKTPTSNDVKDVAEAVNLELVNMQPFNNGIPVKKESTELDIGDPYDEYFVPVNQHKKYMRGEKLYVTQDKRRSLGGGKRKCCWGLLSVIVLGIIVAILIGVLLSQDSNSPVESRTFNSDVKGAGLAGSLSTPRPKSTQQPTRTTTADTSEKYLQRVIEGELTIDNMEFTPDLANQNSSEFITLATSLEEELKRALFDRQMLLYGSSDITVKVLEFKSGSVVVIYRVGWQFKPGIHGSPDPLTKETMKTRLQEHLRNNDGFLYNYRMPISSLKSTKIMDNCEMNNNNCSHTCTFNFTILQFKCSCPPDYILDSDGKTCIEHSEEDSEHQHHLDSEEPFMPFPSPDYDQEHHHSSENYPSEEHIPVTEQYPNSEEEHYPQHIHPEEPSSSTEHHPDEIPEEPIPTTGRDELSEPSHHDQDMYPDWNDERDQWHDTNPWYVPPQEPEQHPTEHEMKSSTESNVPDVPHTELNPVSKDTVSPSSKEVHAVESVPVMTESPAESDGMVSESDINNLSSEIEYEQHPDMVTENIPMTEAPVTMKKEDLSHDIEHVEHKEVSEEPKPLSELMSPVEVQNNEDEMVKQAEEPSNDTEQETQVISGDVPVTALPKQSAEGTSEPNETMNQTEHGAGSMRSLNLGLIVPLTENQSNNTDDIQNSTQPIIASVEPEMIMTTEMPLNNLDSSSTSSVTSVEPESVDVSPSMDYANEQNGTTEHKVSTENMHPVEEISSTEHGQMSSEVSHQEEIGNTHDSMVITEPIATTMPSITMVPETMSSTTEVNHPEMMSSPEEKITTLAVDNNTEKGMTKEFEYGMTHPAEDMNVNNTMPMATVTEHFAHTELPATTIIPEIHGELNSTAMDHQPVDEIMMENATEMNKKNLENSESNGRSMNENIGITAEPEIAPETGETVSPEQTTVVNTNSSQLNEEPKVDIIGETKMDNTTEYENKMMTTADHNETENSAENHLETTTVNVKLETKVPSTVITTMPPEVPEEMKPTEKIMPIVELHQSIEKTTEIASKQAEITELPMSTAMDKETMSPKTDDNKDKAEMTTMMPLVHPAVGEEAENATETILGVQHFGSISEDNTTQSDNIPMQTNPNMAQTISDFEMTTNHDLIKDSIKNITDDVVTENSHLEMSSSTTEKMNNTVPDNSTLEMMGHAEIRNETMAEVNGTTVAEEVVEMTTMPIFKIETNASNVEEVNVEHSTEGIVQMLSTTETKIEAEAMPTPYIHPALEHMIPLTHIPDLAGPFSVDTIIEHPITYPEDDKSDEPTVVHQHQDDHQTDITADTLNSLDDDYAEVDKKKYYKPTKTKNLKNFKIQEVNVPIDSLADETSKDVQHSKEQPVSNQDVVTTMMPPASIVRDELTSNDAYTTKSPLFKDETPIKNSIVPAELPSKPKNDQLNNLFFSNEAETTISPIFDNTLNNTAIIKNKINESDLIENKTESTNHFVDNLNQLEAKVESDTVTENIPLNNDNSSANSSATTKLDDTLTVTEQPINLTNNESEQVEGTSMKIETSSVTANEMESTSPKLYNTSALVELLTPSKKCASGQFSCADGSGCIKTIQRCDAVRDCVDGSDEMNCEEQGCLENFQCKNRQCLKRSLVCDSMPNCSDGSDESDCENWKCNFDEVRCQTSGQCIPVLWKCDGKSDCRDNSDEWRCTDSCPNNEFWCPEGRCIPHNSTCNGVNDCLKGEDELHCTTTL</sequence>
<evidence type="ECO:0000256" key="9">
    <source>
        <dbReference type="PROSITE-ProRule" id="PRU00124"/>
    </source>
</evidence>
<evidence type="ECO:0000256" key="8">
    <source>
        <dbReference type="ARBA" id="ARBA00023180"/>
    </source>
</evidence>
<keyword evidence="14" id="KW-1185">Reference proteome</keyword>
<feature type="transmembrane region" description="Helical" evidence="11">
    <location>
        <begin position="189"/>
        <end position="211"/>
    </location>
</feature>
<dbReference type="Gene3D" id="3.30.70.960">
    <property type="entry name" value="SEA domain"/>
    <property type="match status" value="1"/>
</dbReference>
<dbReference type="InterPro" id="IPR023415">
    <property type="entry name" value="LDLR_class-A_CS"/>
</dbReference>
<feature type="disulfide bond" evidence="9">
    <location>
        <begin position="1775"/>
        <end position="1793"/>
    </location>
</feature>
<dbReference type="InterPro" id="IPR051221">
    <property type="entry name" value="LDLR-related"/>
</dbReference>
<dbReference type="SUPFAM" id="SSF82671">
    <property type="entry name" value="SEA domain"/>
    <property type="match status" value="1"/>
</dbReference>
<feature type="compositionally biased region" description="Polar residues" evidence="10">
    <location>
        <begin position="216"/>
        <end position="226"/>
    </location>
</feature>
<dbReference type="SUPFAM" id="SSF57196">
    <property type="entry name" value="EGF/Laminin"/>
    <property type="match status" value="1"/>
</dbReference>
<dbReference type="PROSITE" id="PS01209">
    <property type="entry name" value="LDLRA_1"/>
    <property type="match status" value="1"/>
</dbReference>
<dbReference type="InterPro" id="IPR036364">
    <property type="entry name" value="SEA_dom_sf"/>
</dbReference>
<feature type="compositionally biased region" description="Gly residues" evidence="10">
    <location>
        <begin position="73"/>
        <end position="83"/>
    </location>
</feature>
<feature type="region of interest" description="Disordered" evidence="10">
    <location>
        <begin position="216"/>
        <end position="256"/>
    </location>
</feature>
<dbReference type="InterPro" id="IPR036055">
    <property type="entry name" value="LDL_receptor-like_sf"/>
</dbReference>
<dbReference type="PROSITE" id="PS50068">
    <property type="entry name" value="LDLRA_2"/>
    <property type="match status" value="4"/>
</dbReference>
<protein>
    <recommendedName>
        <fullName evidence="12">SEA domain-containing protein</fullName>
    </recommendedName>
</protein>
<feature type="domain" description="SEA" evidence="12">
    <location>
        <begin position="261"/>
        <end position="386"/>
    </location>
</feature>
<dbReference type="Gene3D" id="4.10.400.10">
    <property type="entry name" value="Low-density Lipoprotein Receptor"/>
    <property type="match status" value="4"/>
</dbReference>
<keyword evidence="4 11" id="KW-1133">Transmembrane helix</keyword>
<feature type="disulfide bond" evidence="9">
    <location>
        <begin position="1697"/>
        <end position="1715"/>
    </location>
</feature>
<dbReference type="SMART" id="SM00192">
    <property type="entry name" value="LDLa"/>
    <property type="match status" value="4"/>
</dbReference>
<feature type="region of interest" description="Disordered" evidence="10">
    <location>
        <begin position="41"/>
        <end position="101"/>
    </location>
</feature>
<evidence type="ECO:0000256" key="7">
    <source>
        <dbReference type="ARBA" id="ARBA00023170"/>
    </source>
</evidence>
<dbReference type="GO" id="GO:0043235">
    <property type="term" value="C:receptor complex"/>
    <property type="evidence" value="ECO:0007669"/>
    <property type="project" value="TreeGrafter"/>
</dbReference>
<organism evidence="13 14">
    <name type="scientific">Rhynocoris fuscipes</name>
    <dbReference type="NCBI Taxonomy" id="488301"/>
    <lineage>
        <taxon>Eukaryota</taxon>
        <taxon>Metazoa</taxon>
        <taxon>Ecdysozoa</taxon>
        <taxon>Arthropoda</taxon>
        <taxon>Hexapoda</taxon>
        <taxon>Insecta</taxon>
        <taxon>Pterygota</taxon>
        <taxon>Neoptera</taxon>
        <taxon>Paraneoptera</taxon>
        <taxon>Hemiptera</taxon>
        <taxon>Heteroptera</taxon>
        <taxon>Panheteroptera</taxon>
        <taxon>Cimicomorpha</taxon>
        <taxon>Reduviidae</taxon>
        <taxon>Harpactorinae</taxon>
        <taxon>Harpactorini</taxon>
        <taxon>Rhynocoris</taxon>
    </lineage>
</organism>
<accession>A0AAW1CFF3</accession>
<keyword evidence="6 9" id="KW-1015">Disulfide bond</keyword>
<comment type="caution">
    <text evidence="13">The sequence shown here is derived from an EMBL/GenBank/DDBJ whole genome shotgun (WGS) entry which is preliminary data.</text>
</comment>
<keyword evidence="8" id="KW-0325">Glycoprotein</keyword>
<keyword evidence="5 11" id="KW-0472">Membrane</keyword>
<dbReference type="Pfam" id="PF00057">
    <property type="entry name" value="Ldl_recept_a"/>
    <property type="match status" value="4"/>
</dbReference>
<feature type="compositionally biased region" description="Basic and acidic residues" evidence="10">
    <location>
        <begin position="454"/>
        <end position="471"/>
    </location>
</feature>
<feature type="disulfide bond" evidence="9">
    <location>
        <begin position="1787"/>
        <end position="1802"/>
    </location>
</feature>
<feature type="compositionally biased region" description="Basic and acidic residues" evidence="10">
    <location>
        <begin position="513"/>
        <end position="539"/>
    </location>
</feature>
<feature type="region of interest" description="Disordered" evidence="10">
    <location>
        <begin position="684"/>
        <end position="735"/>
    </location>
</feature>
<comment type="caution">
    <text evidence="9">Lacks conserved residue(s) required for the propagation of feature annotation.</text>
</comment>
<feature type="compositionally biased region" description="Basic and acidic residues" evidence="10">
    <location>
        <begin position="480"/>
        <end position="503"/>
    </location>
</feature>
<feature type="disulfide bond" evidence="9">
    <location>
        <begin position="1768"/>
        <end position="1780"/>
    </location>
</feature>
<evidence type="ECO:0000313" key="13">
    <source>
        <dbReference type="EMBL" id="KAK9496801.1"/>
    </source>
</evidence>
<feature type="compositionally biased region" description="Low complexity" evidence="10">
    <location>
        <begin position="786"/>
        <end position="806"/>
    </location>
</feature>